<dbReference type="Pfam" id="PF00072">
    <property type="entry name" value="Response_reg"/>
    <property type="match status" value="1"/>
</dbReference>
<sequence length="155" mass="16978">MQVIIVEDHAFNAYCLTRLLQEVNPQVSITVCASSSDLNHYLSQSTPDLIILDGDLGAGDGLACNGPAVADSLLQANKAVPLVVWTNSPAMRAAFSGVFAQYRLKLSEVNCWPKMVSTERISHTLKTYSANCQSRTDMSLPLRRKVSRLDLPRAQ</sequence>
<organism evidence="3 4">
    <name type="scientific">Legionella quinlivanii</name>
    <dbReference type="NCBI Taxonomy" id="45073"/>
    <lineage>
        <taxon>Bacteria</taxon>
        <taxon>Pseudomonadati</taxon>
        <taxon>Pseudomonadota</taxon>
        <taxon>Gammaproteobacteria</taxon>
        <taxon>Legionellales</taxon>
        <taxon>Legionellaceae</taxon>
        <taxon>Legionella</taxon>
    </lineage>
</organism>
<dbReference type="PATRIC" id="fig|45073.5.peg.1074"/>
<feature type="modified residue" description="4-aspartylphosphate" evidence="1">
    <location>
        <position position="53"/>
    </location>
</feature>
<gene>
    <name evidence="3" type="ORF">Lqui_1017</name>
</gene>
<dbReference type="Proteomes" id="UP000054618">
    <property type="component" value="Unassembled WGS sequence"/>
</dbReference>
<keyword evidence="3" id="KW-0808">Transferase</keyword>
<feature type="domain" description="Response regulatory" evidence="2">
    <location>
        <begin position="2"/>
        <end position="129"/>
    </location>
</feature>
<dbReference type="InterPro" id="IPR011006">
    <property type="entry name" value="CheY-like_superfamily"/>
</dbReference>
<dbReference type="Gene3D" id="3.40.50.2300">
    <property type="match status" value="1"/>
</dbReference>
<dbReference type="GO" id="GO:0000160">
    <property type="term" value="P:phosphorelay signal transduction system"/>
    <property type="evidence" value="ECO:0007669"/>
    <property type="project" value="InterPro"/>
</dbReference>
<protein>
    <submittedName>
        <fullName evidence="3">Two component sensor and regulator histidine kinase response regulator</fullName>
    </submittedName>
</protein>
<dbReference type="EMBL" id="LNYS01000006">
    <property type="protein sequence ID" value="KTD52173.1"/>
    <property type="molecule type" value="Genomic_DNA"/>
</dbReference>
<evidence type="ECO:0000313" key="3">
    <source>
        <dbReference type="EMBL" id="KTD52173.1"/>
    </source>
</evidence>
<accession>A0A0W0Y5C4</accession>
<dbReference type="PROSITE" id="PS50110">
    <property type="entry name" value="RESPONSE_REGULATORY"/>
    <property type="match status" value="1"/>
</dbReference>
<proteinExistence type="predicted"/>
<dbReference type="STRING" id="45073.Lqui_1017"/>
<evidence type="ECO:0000256" key="1">
    <source>
        <dbReference type="PROSITE-ProRule" id="PRU00169"/>
    </source>
</evidence>
<name>A0A0W0Y5C4_9GAMM</name>
<comment type="caution">
    <text evidence="3">The sequence shown here is derived from an EMBL/GenBank/DDBJ whole genome shotgun (WGS) entry which is preliminary data.</text>
</comment>
<dbReference type="InterPro" id="IPR001789">
    <property type="entry name" value="Sig_transdc_resp-reg_receiver"/>
</dbReference>
<evidence type="ECO:0000313" key="4">
    <source>
        <dbReference type="Proteomes" id="UP000054618"/>
    </source>
</evidence>
<dbReference type="AlphaFoldDB" id="A0A0W0Y5C4"/>
<reference evidence="3 4" key="1">
    <citation type="submission" date="2015-11" db="EMBL/GenBank/DDBJ databases">
        <title>Genomic analysis of 38 Legionella species identifies large and diverse effector repertoires.</title>
        <authorList>
            <person name="Burstein D."/>
            <person name="Amaro F."/>
            <person name="Zusman T."/>
            <person name="Lifshitz Z."/>
            <person name="Cohen O."/>
            <person name="Gilbert J.A."/>
            <person name="Pupko T."/>
            <person name="Shuman H.A."/>
            <person name="Segal G."/>
        </authorList>
    </citation>
    <scope>NUCLEOTIDE SEQUENCE [LARGE SCALE GENOMIC DNA]</scope>
    <source>
        <strain evidence="3 4">CDC#1442-AUS-E</strain>
    </source>
</reference>
<keyword evidence="1" id="KW-0597">Phosphoprotein</keyword>
<keyword evidence="3" id="KW-0418">Kinase</keyword>
<dbReference type="GO" id="GO:0016301">
    <property type="term" value="F:kinase activity"/>
    <property type="evidence" value="ECO:0007669"/>
    <property type="project" value="UniProtKB-KW"/>
</dbReference>
<dbReference type="SUPFAM" id="SSF52172">
    <property type="entry name" value="CheY-like"/>
    <property type="match status" value="1"/>
</dbReference>
<dbReference type="RefSeq" id="WP_058507103.1">
    <property type="nucleotide sequence ID" value="NZ_CAAAIK010000006.1"/>
</dbReference>
<evidence type="ECO:0000259" key="2">
    <source>
        <dbReference type="PROSITE" id="PS50110"/>
    </source>
</evidence>
<dbReference type="OrthoDB" id="5650835at2"/>
<keyword evidence="4" id="KW-1185">Reference proteome</keyword>